<evidence type="ECO:0000313" key="15">
    <source>
        <dbReference type="Proteomes" id="UP001335648"/>
    </source>
</evidence>
<keyword evidence="2" id="KW-1003">Cell membrane</keyword>
<dbReference type="GO" id="GO:0007168">
    <property type="term" value="P:receptor guanylyl cyclase signaling pathway"/>
    <property type="evidence" value="ECO:0007669"/>
    <property type="project" value="TreeGrafter"/>
</dbReference>
<dbReference type="PROSITE" id="PS50125">
    <property type="entry name" value="GUANYLATE_CYCLASE_2"/>
    <property type="match status" value="1"/>
</dbReference>
<dbReference type="SMART" id="SM00044">
    <property type="entry name" value="CYCc"/>
    <property type="match status" value="1"/>
</dbReference>
<dbReference type="InterPro" id="IPR018297">
    <property type="entry name" value="A/G_cyclase_CS"/>
</dbReference>
<dbReference type="GO" id="GO:0035556">
    <property type="term" value="P:intracellular signal transduction"/>
    <property type="evidence" value="ECO:0007669"/>
    <property type="project" value="InterPro"/>
</dbReference>
<evidence type="ECO:0000256" key="5">
    <source>
        <dbReference type="ARBA" id="ARBA00022989"/>
    </source>
</evidence>
<evidence type="ECO:0000256" key="2">
    <source>
        <dbReference type="ARBA" id="ARBA00022475"/>
    </source>
</evidence>
<comment type="similarity">
    <text evidence="11">Belongs to the adenylyl cyclase class-4/guanylyl cyclase family.</text>
</comment>
<reference evidence="14 15" key="1">
    <citation type="journal article" date="2023" name="Mol. Biol. Evol.">
        <title>Genomics of Secondarily Temperate Adaptation in the Only Non-Antarctic Icefish.</title>
        <authorList>
            <person name="Rivera-Colon A.G."/>
            <person name="Rayamajhi N."/>
            <person name="Minhas B.F."/>
            <person name="Madrigal G."/>
            <person name="Bilyk K.T."/>
            <person name="Yoon V."/>
            <person name="Hune M."/>
            <person name="Gregory S."/>
            <person name="Cheng C.H.C."/>
            <person name="Catchen J.M."/>
        </authorList>
    </citation>
    <scope>NUCLEOTIDE SEQUENCE [LARGE SCALE GENOMIC DNA]</scope>
    <source>
        <strain evidence="14">JC2023a</strain>
    </source>
</reference>
<dbReference type="AlphaFoldDB" id="A0AAN8GKI2"/>
<comment type="subcellular location">
    <subcellularLocation>
        <location evidence="1">Cell membrane</location>
    </subcellularLocation>
</comment>
<evidence type="ECO:0000313" key="14">
    <source>
        <dbReference type="EMBL" id="KAK5880884.1"/>
    </source>
</evidence>
<dbReference type="InterPro" id="IPR050401">
    <property type="entry name" value="Cyclic_nucleotide_synthase"/>
</dbReference>
<evidence type="ECO:0000256" key="3">
    <source>
        <dbReference type="ARBA" id="ARBA00022692"/>
    </source>
</evidence>
<comment type="caution">
    <text evidence="14">The sequence shown here is derived from an EMBL/GenBank/DDBJ whole genome shotgun (WGS) entry which is preliminary data.</text>
</comment>
<keyword evidence="10 11" id="KW-0456">Lyase</keyword>
<evidence type="ECO:0000256" key="7">
    <source>
        <dbReference type="ARBA" id="ARBA00023136"/>
    </source>
</evidence>
<name>A0AAN8GKI2_9TELE</name>
<dbReference type="CDD" id="cd07302">
    <property type="entry name" value="CHD"/>
    <property type="match status" value="1"/>
</dbReference>
<keyword evidence="4" id="KW-0547">Nucleotide-binding</keyword>
<keyword evidence="6" id="KW-0342">GTP-binding</keyword>
<accession>A0AAN8GKI2</accession>
<dbReference type="GO" id="GO:0005525">
    <property type="term" value="F:GTP binding"/>
    <property type="evidence" value="ECO:0007669"/>
    <property type="project" value="UniProtKB-KW"/>
</dbReference>
<keyword evidence="15" id="KW-1185">Reference proteome</keyword>
<dbReference type="Gene3D" id="3.30.70.1230">
    <property type="entry name" value="Nucleotide cyclase"/>
    <property type="match status" value="1"/>
</dbReference>
<proteinExistence type="inferred from homology"/>
<evidence type="ECO:0000256" key="12">
    <source>
        <dbReference type="SAM" id="MobiDB-lite"/>
    </source>
</evidence>
<dbReference type="PROSITE" id="PS00452">
    <property type="entry name" value="GUANYLATE_CYCLASE_1"/>
    <property type="match status" value="1"/>
</dbReference>
<dbReference type="GO" id="GO:0001653">
    <property type="term" value="F:peptide receptor activity"/>
    <property type="evidence" value="ECO:0007669"/>
    <property type="project" value="TreeGrafter"/>
</dbReference>
<keyword evidence="7" id="KW-0472">Membrane</keyword>
<dbReference type="EMBL" id="JAULUE010002063">
    <property type="protein sequence ID" value="KAK5880884.1"/>
    <property type="molecule type" value="Genomic_DNA"/>
</dbReference>
<evidence type="ECO:0000259" key="13">
    <source>
        <dbReference type="PROSITE" id="PS50125"/>
    </source>
</evidence>
<keyword evidence="8" id="KW-0675">Receptor</keyword>
<dbReference type="InterPro" id="IPR029787">
    <property type="entry name" value="Nucleotide_cyclase"/>
</dbReference>
<feature type="region of interest" description="Disordered" evidence="12">
    <location>
        <begin position="147"/>
        <end position="173"/>
    </location>
</feature>
<feature type="domain" description="Guanylate cyclase" evidence="13">
    <location>
        <begin position="1"/>
        <end position="59"/>
    </location>
</feature>
<gene>
    <name evidence="14" type="ORF">CesoFtcFv8_021746</name>
</gene>
<dbReference type="GO" id="GO:0005886">
    <property type="term" value="C:plasma membrane"/>
    <property type="evidence" value="ECO:0007669"/>
    <property type="project" value="UniProtKB-SubCell"/>
</dbReference>
<dbReference type="Pfam" id="PF00211">
    <property type="entry name" value="Guanylate_cyc"/>
    <property type="match status" value="1"/>
</dbReference>
<feature type="compositionally biased region" description="Acidic residues" evidence="12">
    <location>
        <begin position="159"/>
        <end position="170"/>
    </location>
</feature>
<dbReference type="InterPro" id="IPR001054">
    <property type="entry name" value="A/G_cyclase"/>
</dbReference>
<evidence type="ECO:0000256" key="1">
    <source>
        <dbReference type="ARBA" id="ARBA00004236"/>
    </source>
</evidence>
<evidence type="ECO:0000256" key="4">
    <source>
        <dbReference type="ARBA" id="ARBA00022741"/>
    </source>
</evidence>
<evidence type="ECO:0000256" key="11">
    <source>
        <dbReference type="RuleBase" id="RU000405"/>
    </source>
</evidence>
<dbReference type="PANTHER" id="PTHR11920">
    <property type="entry name" value="GUANYLYL CYCLASE"/>
    <property type="match status" value="1"/>
</dbReference>
<keyword evidence="3" id="KW-0812">Transmembrane</keyword>
<evidence type="ECO:0000256" key="9">
    <source>
        <dbReference type="ARBA" id="ARBA00023180"/>
    </source>
</evidence>
<dbReference type="PANTHER" id="PTHR11920:SF347">
    <property type="entry name" value="GUANYLYL CYCLASE C"/>
    <property type="match status" value="1"/>
</dbReference>
<dbReference type="GO" id="GO:0004016">
    <property type="term" value="F:adenylate cyclase activity"/>
    <property type="evidence" value="ECO:0007669"/>
    <property type="project" value="TreeGrafter"/>
</dbReference>
<sequence>MALDILAFMGTFQLRHLPGIPVWIRIGVHSGPCAAGVVGIKMPRYCLFGDTVNTASRMESSGHPLRIHVSQPTVNILQRTDCKFEYEMRGETYLKGKGTEITYWLTNETGENYDLPTPPTTENFQRLQQDLAHMTLACLERRSRGSIRRKRPLTSQSREEDEESEEESELPEYLHLATVDNTLSTFL</sequence>
<protein>
    <recommendedName>
        <fullName evidence="13">Guanylate cyclase domain-containing protein</fullName>
    </recommendedName>
</protein>
<evidence type="ECO:0000256" key="6">
    <source>
        <dbReference type="ARBA" id="ARBA00023134"/>
    </source>
</evidence>
<evidence type="ECO:0000256" key="8">
    <source>
        <dbReference type="ARBA" id="ARBA00023170"/>
    </source>
</evidence>
<keyword evidence="9" id="KW-0325">Glycoprotein</keyword>
<keyword evidence="5" id="KW-1133">Transmembrane helix</keyword>
<dbReference type="Proteomes" id="UP001335648">
    <property type="component" value="Unassembled WGS sequence"/>
</dbReference>
<organism evidence="14 15">
    <name type="scientific">Champsocephalus esox</name>
    <name type="common">pike icefish</name>
    <dbReference type="NCBI Taxonomy" id="159716"/>
    <lineage>
        <taxon>Eukaryota</taxon>
        <taxon>Metazoa</taxon>
        <taxon>Chordata</taxon>
        <taxon>Craniata</taxon>
        <taxon>Vertebrata</taxon>
        <taxon>Euteleostomi</taxon>
        <taxon>Actinopterygii</taxon>
        <taxon>Neopterygii</taxon>
        <taxon>Teleostei</taxon>
        <taxon>Neoteleostei</taxon>
        <taxon>Acanthomorphata</taxon>
        <taxon>Eupercaria</taxon>
        <taxon>Perciformes</taxon>
        <taxon>Notothenioidei</taxon>
        <taxon>Channichthyidae</taxon>
        <taxon>Champsocephalus</taxon>
    </lineage>
</organism>
<dbReference type="SUPFAM" id="SSF55073">
    <property type="entry name" value="Nucleotide cyclase"/>
    <property type="match status" value="1"/>
</dbReference>
<dbReference type="GO" id="GO:0004383">
    <property type="term" value="F:guanylate cyclase activity"/>
    <property type="evidence" value="ECO:0007669"/>
    <property type="project" value="TreeGrafter"/>
</dbReference>
<evidence type="ECO:0000256" key="10">
    <source>
        <dbReference type="ARBA" id="ARBA00023239"/>
    </source>
</evidence>